<keyword evidence="3" id="KW-1185">Reference proteome</keyword>
<name>A0A448XK62_9PLAT</name>
<evidence type="ECO:0000256" key="1">
    <source>
        <dbReference type="SAM" id="MobiDB-lite"/>
    </source>
</evidence>
<feature type="compositionally biased region" description="Polar residues" evidence="1">
    <location>
        <begin position="109"/>
        <end position="119"/>
    </location>
</feature>
<feature type="region of interest" description="Disordered" evidence="1">
    <location>
        <begin position="83"/>
        <end position="129"/>
    </location>
</feature>
<dbReference type="Proteomes" id="UP000784294">
    <property type="component" value="Unassembled WGS sequence"/>
</dbReference>
<evidence type="ECO:0000313" key="2">
    <source>
        <dbReference type="EMBL" id="VEL38630.1"/>
    </source>
</evidence>
<evidence type="ECO:0000313" key="3">
    <source>
        <dbReference type="Proteomes" id="UP000784294"/>
    </source>
</evidence>
<feature type="region of interest" description="Disordered" evidence="1">
    <location>
        <begin position="1"/>
        <end position="26"/>
    </location>
</feature>
<dbReference type="EMBL" id="CAAALY010258464">
    <property type="protein sequence ID" value="VEL38630.1"/>
    <property type="molecule type" value="Genomic_DNA"/>
</dbReference>
<accession>A0A448XK62</accession>
<feature type="compositionally biased region" description="Basic residues" evidence="1">
    <location>
        <begin position="1"/>
        <end position="10"/>
    </location>
</feature>
<reference evidence="2" key="1">
    <citation type="submission" date="2018-11" db="EMBL/GenBank/DDBJ databases">
        <authorList>
            <consortium name="Pathogen Informatics"/>
        </authorList>
    </citation>
    <scope>NUCLEOTIDE SEQUENCE</scope>
</reference>
<protein>
    <submittedName>
        <fullName evidence="2">Uncharacterized protein</fullName>
    </submittedName>
</protein>
<proteinExistence type="predicted"/>
<organism evidence="2 3">
    <name type="scientific">Protopolystoma xenopodis</name>
    <dbReference type="NCBI Taxonomy" id="117903"/>
    <lineage>
        <taxon>Eukaryota</taxon>
        <taxon>Metazoa</taxon>
        <taxon>Spiralia</taxon>
        <taxon>Lophotrochozoa</taxon>
        <taxon>Platyhelminthes</taxon>
        <taxon>Monogenea</taxon>
        <taxon>Polyopisthocotylea</taxon>
        <taxon>Polystomatidea</taxon>
        <taxon>Polystomatidae</taxon>
        <taxon>Protopolystoma</taxon>
    </lineage>
</organism>
<gene>
    <name evidence="2" type="ORF">PXEA_LOCUS32070</name>
</gene>
<comment type="caution">
    <text evidence="2">The sequence shown here is derived from an EMBL/GenBank/DDBJ whole genome shotgun (WGS) entry which is preliminary data.</text>
</comment>
<feature type="compositionally biased region" description="Basic and acidic residues" evidence="1">
    <location>
        <begin position="15"/>
        <end position="26"/>
    </location>
</feature>
<sequence>MRNTYSRRRTGPSSRTHDRSDRVHMTDRMEQLSVKGGKSMQPGVDDKVIGWLVADKRNPPDGFQNNDINNNYQRQRIVITGTKNQRSTGPQTCGKGVCEKRDPPPIKQDSLSQSSQSGFKNLMPPDWLR</sequence>
<dbReference type="AlphaFoldDB" id="A0A448XK62"/>